<sequence length="43" mass="4834">MQLPRKAAKLEWNLNTTINLMTLIGILTGGIYIWTNTTVISKT</sequence>
<dbReference type="EMBL" id="HG938354">
    <property type="protein sequence ID" value="CDN51966.1"/>
    <property type="molecule type" value="Genomic_DNA"/>
</dbReference>
<feature type="transmembrane region" description="Helical" evidence="1">
    <location>
        <begin position="12"/>
        <end position="34"/>
    </location>
</feature>
<evidence type="ECO:0000313" key="2">
    <source>
        <dbReference type="EMBL" id="CDN51966.1"/>
    </source>
</evidence>
<gene>
    <name evidence="2" type="ORF">RG540_PA12900</name>
</gene>
<keyword evidence="1" id="KW-0812">Transmembrane</keyword>
<geneLocation type="plasmid" evidence="3">
    <name>II</name>
</geneLocation>
<evidence type="ECO:0000313" key="3">
    <source>
        <dbReference type="Proteomes" id="UP000028181"/>
    </source>
</evidence>
<dbReference type="KEGG" id="ngg:RG540_PA12900"/>
<dbReference type="AlphaFoldDB" id="A0A068T1P3"/>
<organism evidence="2 3">
    <name type="scientific">Neorhizobium galegae bv. orientalis str. HAMBI 540</name>
    <dbReference type="NCBI Taxonomy" id="1028800"/>
    <lineage>
        <taxon>Bacteria</taxon>
        <taxon>Pseudomonadati</taxon>
        <taxon>Pseudomonadota</taxon>
        <taxon>Alphaproteobacteria</taxon>
        <taxon>Hyphomicrobiales</taxon>
        <taxon>Rhizobiaceae</taxon>
        <taxon>Rhizobium/Agrobacterium group</taxon>
        <taxon>Neorhizobium</taxon>
    </lineage>
</organism>
<keyword evidence="1" id="KW-1133">Transmembrane helix</keyword>
<dbReference type="RefSeq" id="WP_255761374.1">
    <property type="nucleotide sequence ID" value="NZ_HG938354.1"/>
</dbReference>
<reference evidence="3" key="1">
    <citation type="journal article" date="2014" name="BMC Genomics">
        <title>Genome sequencing of two Neorhizobium galegae strains reveals a noeT gene responsible for the unusual acetylation of the nodulation factors.</title>
        <authorList>
            <person name="Osterman J."/>
            <person name="Marsh J."/>
            <person name="Laine P.K."/>
            <person name="Zeng Z."/>
            <person name="Alatalo E."/>
            <person name="Sullivan J.T."/>
            <person name="Young J.P."/>
            <person name="Thomas-Oates J."/>
            <person name="Paulin L."/>
            <person name="Lindstrom K."/>
        </authorList>
    </citation>
    <scope>NUCLEOTIDE SEQUENCE [LARGE SCALE GENOMIC DNA]</scope>
    <source>
        <strain evidence="3">HAMBI 540</strain>
    </source>
</reference>
<proteinExistence type="predicted"/>
<accession>A0A068T1P3</accession>
<keyword evidence="2" id="KW-0614">Plasmid</keyword>
<dbReference type="PATRIC" id="fig|1028800.3.peg.5931"/>
<protein>
    <submittedName>
        <fullName evidence="2">Uncharacterized protein</fullName>
    </submittedName>
</protein>
<keyword evidence="1" id="KW-0472">Membrane</keyword>
<dbReference type="Proteomes" id="UP000028181">
    <property type="component" value="Plasmid pHAMBI540a"/>
</dbReference>
<dbReference type="HOGENOM" id="CLU_3236609_0_0_5"/>
<keyword evidence="3" id="KW-1185">Reference proteome</keyword>
<name>A0A068T1P3_NEOGA</name>
<dbReference type="GeneID" id="79064233"/>
<evidence type="ECO:0000256" key="1">
    <source>
        <dbReference type="SAM" id="Phobius"/>
    </source>
</evidence>